<gene>
    <name evidence="6" type="ORF">N1032_00975</name>
</gene>
<keyword evidence="3" id="KW-0238">DNA-binding</keyword>
<feature type="domain" description="HTH lysR-type" evidence="5">
    <location>
        <begin position="17"/>
        <end position="74"/>
    </location>
</feature>
<dbReference type="Gene3D" id="1.10.10.10">
    <property type="entry name" value="Winged helix-like DNA-binding domain superfamily/Winged helix DNA-binding domain"/>
    <property type="match status" value="1"/>
</dbReference>
<dbReference type="PANTHER" id="PTHR30126:SF39">
    <property type="entry name" value="HTH-TYPE TRANSCRIPTIONAL REGULATOR CYSL"/>
    <property type="match status" value="1"/>
</dbReference>
<dbReference type="Pfam" id="PF00126">
    <property type="entry name" value="HTH_1"/>
    <property type="match status" value="1"/>
</dbReference>
<dbReference type="PROSITE" id="PS50931">
    <property type="entry name" value="HTH_LYSR"/>
    <property type="match status" value="1"/>
</dbReference>
<dbReference type="InterPro" id="IPR036390">
    <property type="entry name" value="WH_DNA-bd_sf"/>
</dbReference>
<comment type="caution">
    <text evidence="6">The sequence shown here is derived from an EMBL/GenBank/DDBJ whole genome shotgun (WGS) entry which is preliminary data.</text>
</comment>
<sequence>MITTGIDESDRWVVAVYDLHRLRLLRELSLRGTLAAVAQALGYSPSAVSHQLAVLEREVGSVLLEPAGRGVRLTLVAHQLVAHTEMILTELERAEAGVASSRSEVAGAVRIATFQTAAHVLLPAVVRQLTAAHPDLTIAFSHVPAHAAVPGLLARDFDVVLSERYPGEPPTPLAGVVTEPLMTDPLMLAISTSWPARSIADLADTPWVMEHPGSSVRRWTDAFCGEAGFSPRVAFESADVYLHAELAGNGLAASFLPGLSTHKSGKLQLIPTGAARTIDLSIRTGSGTSPVIAAVTQALHAAR</sequence>
<dbReference type="InterPro" id="IPR036388">
    <property type="entry name" value="WH-like_DNA-bd_sf"/>
</dbReference>
<comment type="similarity">
    <text evidence="1">Belongs to the LysR transcriptional regulatory family.</text>
</comment>
<dbReference type="SUPFAM" id="SSF53850">
    <property type="entry name" value="Periplasmic binding protein-like II"/>
    <property type="match status" value="1"/>
</dbReference>
<keyword evidence="2" id="KW-0805">Transcription regulation</keyword>
<evidence type="ECO:0000256" key="2">
    <source>
        <dbReference type="ARBA" id="ARBA00023015"/>
    </source>
</evidence>
<dbReference type="Pfam" id="PF03466">
    <property type="entry name" value="LysR_substrate"/>
    <property type="match status" value="1"/>
</dbReference>
<dbReference type="InterPro" id="IPR000847">
    <property type="entry name" value="LysR_HTH_N"/>
</dbReference>
<evidence type="ECO:0000313" key="7">
    <source>
        <dbReference type="Proteomes" id="UP001165586"/>
    </source>
</evidence>
<proteinExistence type="inferred from homology"/>
<dbReference type="EMBL" id="JANLCJ010000001">
    <property type="protein sequence ID" value="MCS5732317.1"/>
    <property type="molecule type" value="Genomic_DNA"/>
</dbReference>
<dbReference type="RefSeq" id="WP_259536895.1">
    <property type="nucleotide sequence ID" value="NZ_JANLCJ010000001.1"/>
</dbReference>
<evidence type="ECO:0000313" key="6">
    <source>
        <dbReference type="EMBL" id="MCS5732317.1"/>
    </source>
</evidence>
<evidence type="ECO:0000256" key="3">
    <source>
        <dbReference type="ARBA" id="ARBA00023125"/>
    </source>
</evidence>
<evidence type="ECO:0000256" key="4">
    <source>
        <dbReference type="ARBA" id="ARBA00023163"/>
    </source>
</evidence>
<dbReference type="InterPro" id="IPR005119">
    <property type="entry name" value="LysR_subst-bd"/>
</dbReference>
<dbReference type="PANTHER" id="PTHR30126">
    <property type="entry name" value="HTH-TYPE TRANSCRIPTIONAL REGULATOR"/>
    <property type="match status" value="1"/>
</dbReference>
<evidence type="ECO:0000259" key="5">
    <source>
        <dbReference type="PROSITE" id="PS50931"/>
    </source>
</evidence>
<protein>
    <submittedName>
        <fullName evidence="6">LysR family transcriptional regulator</fullName>
    </submittedName>
</protein>
<dbReference type="Proteomes" id="UP001165586">
    <property type="component" value="Unassembled WGS sequence"/>
</dbReference>
<keyword evidence="7" id="KW-1185">Reference proteome</keyword>
<accession>A0ABT2GWI1</accession>
<keyword evidence="4" id="KW-0804">Transcription</keyword>
<evidence type="ECO:0000256" key="1">
    <source>
        <dbReference type="ARBA" id="ARBA00009437"/>
    </source>
</evidence>
<dbReference type="Gene3D" id="3.40.190.10">
    <property type="entry name" value="Periplasmic binding protein-like II"/>
    <property type="match status" value="2"/>
</dbReference>
<reference evidence="6" key="1">
    <citation type="submission" date="2022-08" db="EMBL/GenBank/DDBJ databases">
        <authorList>
            <person name="Deng Y."/>
            <person name="Han X.-F."/>
            <person name="Zhang Y.-Q."/>
        </authorList>
    </citation>
    <scope>NUCLEOTIDE SEQUENCE</scope>
    <source>
        <strain evidence="6">CPCC 203386</strain>
    </source>
</reference>
<organism evidence="6 7">
    <name type="scientific">Herbiconiux daphne</name>
    <dbReference type="NCBI Taxonomy" id="2970914"/>
    <lineage>
        <taxon>Bacteria</taxon>
        <taxon>Bacillati</taxon>
        <taxon>Actinomycetota</taxon>
        <taxon>Actinomycetes</taxon>
        <taxon>Micrococcales</taxon>
        <taxon>Microbacteriaceae</taxon>
        <taxon>Herbiconiux</taxon>
    </lineage>
</organism>
<name>A0ABT2GWI1_9MICO</name>
<dbReference type="SUPFAM" id="SSF46785">
    <property type="entry name" value="Winged helix' DNA-binding domain"/>
    <property type="match status" value="1"/>
</dbReference>